<dbReference type="Pfam" id="PF04082">
    <property type="entry name" value="Fungal_trans"/>
    <property type="match status" value="1"/>
</dbReference>
<dbReference type="SMART" id="SM00066">
    <property type="entry name" value="GAL4"/>
    <property type="match status" value="1"/>
</dbReference>
<dbReference type="Pfam" id="PF00172">
    <property type="entry name" value="Zn_clus"/>
    <property type="match status" value="1"/>
</dbReference>
<dbReference type="RefSeq" id="XP_028484047.1">
    <property type="nucleotide sequence ID" value="XM_028627019.1"/>
</dbReference>
<evidence type="ECO:0000256" key="1">
    <source>
        <dbReference type="ARBA" id="ARBA00004123"/>
    </source>
</evidence>
<feature type="domain" description="Zn(2)-C6 fungal-type" evidence="8">
    <location>
        <begin position="16"/>
        <end position="46"/>
    </location>
</feature>
<dbReference type="Proteomes" id="UP000283841">
    <property type="component" value="Unassembled WGS sequence"/>
</dbReference>
<gene>
    <name evidence="9" type="ORF">C8Q69DRAFT_291495</name>
</gene>
<accession>A0A443HRD5</accession>
<evidence type="ECO:0000313" key="10">
    <source>
        <dbReference type="Proteomes" id="UP000283841"/>
    </source>
</evidence>
<dbReference type="EMBL" id="RCNU01000007">
    <property type="protein sequence ID" value="RWQ94402.1"/>
    <property type="molecule type" value="Genomic_DNA"/>
</dbReference>
<dbReference type="PROSITE" id="PS50048">
    <property type="entry name" value="ZN2_CY6_FUNGAL_2"/>
    <property type="match status" value="1"/>
</dbReference>
<dbReference type="PANTHER" id="PTHR47338:SF6">
    <property type="entry name" value="ZN(II)2CYS6 TRANSCRIPTION FACTOR (EUROFUNG)"/>
    <property type="match status" value="1"/>
</dbReference>
<dbReference type="GeneID" id="39596296"/>
<dbReference type="PROSITE" id="PS00463">
    <property type="entry name" value="ZN2_CY6_FUNGAL_1"/>
    <property type="match status" value="1"/>
</dbReference>
<dbReference type="STRING" id="264951.A0A443HRD5"/>
<feature type="region of interest" description="Disordered" evidence="7">
    <location>
        <begin position="82"/>
        <end position="126"/>
    </location>
</feature>
<feature type="compositionally biased region" description="Polar residues" evidence="7">
    <location>
        <begin position="658"/>
        <end position="670"/>
    </location>
</feature>
<name>A0A443HRD5_BYSSP</name>
<dbReference type="InterPro" id="IPR036864">
    <property type="entry name" value="Zn2-C6_fun-type_DNA-bd_sf"/>
</dbReference>
<evidence type="ECO:0000256" key="6">
    <source>
        <dbReference type="ARBA" id="ARBA00023242"/>
    </source>
</evidence>
<comment type="subcellular location">
    <subcellularLocation>
        <location evidence="1">Nucleus</location>
    </subcellularLocation>
</comment>
<proteinExistence type="predicted"/>
<organism evidence="9 10">
    <name type="scientific">Byssochlamys spectabilis</name>
    <name type="common">Paecilomyces variotii</name>
    <dbReference type="NCBI Taxonomy" id="264951"/>
    <lineage>
        <taxon>Eukaryota</taxon>
        <taxon>Fungi</taxon>
        <taxon>Dikarya</taxon>
        <taxon>Ascomycota</taxon>
        <taxon>Pezizomycotina</taxon>
        <taxon>Eurotiomycetes</taxon>
        <taxon>Eurotiomycetidae</taxon>
        <taxon>Eurotiales</taxon>
        <taxon>Thermoascaceae</taxon>
        <taxon>Paecilomyces</taxon>
    </lineage>
</organism>
<evidence type="ECO:0000256" key="7">
    <source>
        <dbReference type="SAM" id="MobiDB-lite"/>
    </source>
</evidence>
<dbReference type="InterPro" id="IPR050815">
    <property type="entry name" value="TF_fung"/>
</dbReference>
<protein>
    <submittedName>
        <fullName evidence="9">Putative C6 transcription factor</fullName>
    </submittedName>
</protein>
<sequence>MSSSNRSRVAKRMHQACENCRRKKTRCPGERPSCSTCTRLYQVCNYAGTSAQSDQRQPLGGQLDMEGRLAQLEEKMQLMLERAIPQPSVRGRTPQSNTRRSFSHQTTPESPAHQMPGTAASSNSDSLPPRDVVFDVVQQYFTYCHRQPLWLFDDNDIPSLVNCTEELIFSLLALAARYSSHAYFDGQSQVFAHKYGEIARGLIMFRIAQGTVKLTTIQSLCLLALANFVALDTHLAWLHIDLVNSLIRNSNMDIETNQEDAQSILESKRRVYYSIHLLNQLYSRRSMALNMLEDINKPKYVGSKQDPFYESSKPPPLTPRETLGEHESQRGGIWTYMVQQSSLWKEVRDYVARCADGNLKPPWSPDSGYAVIGAHLMDLETNFPTHYRYDAARFSERSRDELHRNREFWSPWLYLQFAYHAIHSVLNHPFLYSARPHQSIQLAVPNTFWKTSSELALLHSTWIVRLIEMVTEKEYPVSDPFIAHTAAVSATIHLYYCRAADSRVRTSAQTKLSKCMTFISDLGIVWPLCHSMYERLDTLIQSALGSGGQSAAHDASCRTVSIKTALMWDILDYTCPHRGSHRPGRGLFDPSLVQDQNNESDDEQTVETQIFHRPTAEADTSNGGQELPPYSDRAMSRNRARANHTSSNPENTEERLSRQPSVAQHPSQLHQSDIASWQGPAFLGNVSIMDITHDPFFPLQDHSSSYLGFWDSGNL</sequence>
<dbReference type="GO" id="GO:0000981">
    <property type="term" value="F:DNA-binding transcription factor activity, RNA polymerase II-specific"/>
    <property type="evidence" value="ECO:0007669"/>
    <property type="project" value="InterPro"/>
</dbReference>
<dbReference type="Gene3D" id="4.10.240.10">
    <property type="entry name" value="Zn(2)-C6 fungal-type DNA-binding domain"/>
    <property type="match status" value="1"/>
</dbReference>
<feature type="region of interest" description="Disordered" evidence="7">
    <location>
        <begin position="303"/>
        <end position="325"/>
    </location>
</feature>
<evidence type="ECO:0000256" key="3">
    <source>
        <dbReference type="ARBA" id="ARBA00023015"/>
    </source>
</evidence>
<evidence type="ECO:0000256" key="5">
    <source>
        <dbReference type="ARBA" id="ARBA00023163"/>
    </source>
</evidence>
<comment type="caution">
    <text evidence="9">The sequence shown here is derived from an EMBL/GenBank/DDBJ whole genome shotgun (WGS) entry which is preliminary data.</text>
</comment>
<keyword evidence="5" id="KW-0804">Transcription</keyword>
<keyword evidence="6" id="KW-0539">Nucleus</keyword>
<dbReference type="GO" id="GO:0003677">
    <property type="term" value="F:DNA binding"/>
    <property type="evidence" value="ECO:0007669"/>
    <property type="project" value="UniProtKB-KW"/>
</dbReference>
<feature type="region of interest" description="Disordered" evidence="7">
    <location>
        <begin position="586"/>
        <end position="670"/>
    </location>
</feature>
<dbReference type="SUPFAM" id="SSF57701">
    <property type="entry name" value="Zn2/Cys6 DNA-binding domain"/>
    <property type="match status" value="1"/>
</dbReference>
<evidence type="ECO:0000256" key="4">
    <source>
        <dbReference type="ARBA" id="ARBA00023125"/>
    </source>
</evidence>
<evidence type="ECO:0000259" key="8">
    <source>
        <dbReference type="PROSITE" id="PS50048"/>
    </source>
</evidence>
<reference evidence="9 10" key="1">
    <citation type="journal article" date="2018" name="Front. Microbiol.">
        <title>Genomic and genetic insights into a cosmopolitan fungus, Paecilomyces variotii (Eurotiales).</title>
        <authorList>
            <person name="Urquhart A.S."/>
            <person name="Mondo S.J."/>
            <person name="Makela M.R."/>
            <person name="Hane J.K."/>
            <person name="Wiebenga A."/>
            <person name="He G."/>
            <person name="Mihaltcheva S."/>
            <person name="Pangilinan J."/>
            <person name="Lipzen A."/>
            <person name="Barry K."/>
            <person name="de Vries R.P."/>
            <person name="Grigoriev I.V."/>
            <person name="Idnurm A."/>
        </authorList>
    </citation>
    <scope>NUCLEOTIDE SEQUENCE [LARGE SCALE GENOMIC DNA]</scope>
    <source>
        <strain evidence="9 10">CBS 101075</strain>
    </source>
</reference>
<dbReference type="AlphaFoldDB" id="A0A443HRD5"/>
<dbReference type="CDD" id="cd00067">
    <property type="entry name" value="GAL4"/>
    <property type="match status" value="1"/>
</dbReference>
<keyword evidence="4" id="KW-0238">DNA-binding</keyword>
<dbReference type="InterPro" id="IPR007219">
    <property type="entry name" value="XnlR_reg_dom"/>
</dbReference>
<evidence type="ECO:0000256" key="2">
    <source>
        <dbReference type="ARBA" id="ARBA00022723"/>
    </source>
</evidence>
<dbReference type="CDD" id="cd12148">
    <property type="entry name" value="fungal_TF_MHR"/>
    <property type="match status" value="1"/>
</dbReference>
<dbReference type="InterPro" id="IPR001138">
    <property type="entry name" value="Zn2Cys6_DnaBD"/>
</dbReference>
<feature type="compositionally biased region" description="Polar residues" evidence="7">
    <location>
        <begin position="93"/>
        <end position="109"/>
    </location>
</feature>
<keyword evidence="3" id="KW-0805">Transcription regulation</keyword>
<evidence type="ECO:0000313" key="9">
    <source>
        <dbReference type="EMBL" id="RWQ94402.1"/>
    </source>
</evidence>
<dbReference type="GO" id="GO:0006351">
    <property type="term" value="P:DNA-templated transcription"/>
    <property type="evidence" value="ECO:0007669"/>
    <property type="project" value="InterPro"/>
</dbReference>
<dbReference type="GO" id="GO:0008270">
    <property type="term" value="F:zinc ion binding"/>
    <property type="evidence" value="ECO:0007669"/>
    <property type="project" value="InterPro"/>
</dbReference>
<keyword evidence="2" id="KW-0479">Metal-binding</keyword>
<keyword evidence="10" id="KW-1185">Reference proteome</keyword>
<dbReference type="GO" id="GO:0005634">
    <property type="term" value="C:nucleus"/>
    <property type="evidence" value="ECO:0007669"/>
    <property type="project" value="UniProtKB-SubCell"/>
</dbReference>
<dbReference type="VEuPathDB" id="FungiDB:C8Q69DRAFT_291495"/>
<dbReference type="PANTHER" id="PTHR47338">
    <property type="entry name" value="ZN(II)2CYS6 TRANSCRIPTION FACTOR (EUROFUNG)-RELATED"/>
    <property type="match status" value="1"/>
</dbReference>